<reference evidence="2" key="3">
    <citation type="submission" date="2020-12" db="UniProtKB">
        <authorList>
            <consortium name="EnsemblPlants"/>
        </authorList>
    </citation>
    <scope>IDENTIFICATION</scope>
</reference>
<dbReference type="Proteomes" id="UP000006727">
    <property type="component" value="Chromosome 20"/>
</dbReference>
<dbReference type="GeneID" id="112273416"/>
<dbReference type="EnsemblPlants" id="Pp3c20_1340V3.5">
    <property type="protein sequence ID" value="Pp3c20_1340V3.5"/>
    <property type="gene ID" value="Pp3c20_1340"/>
</dbReference>
<dbReference type="KEGG" id="ppp:112273416"/>
<dbReference type="EMBL" id="ABEU02000020">
    <property type="status" value="NOT_ANNOTATED_CDS"/>
    <property type="molecule type" value="Genomic_DNA"/>
</dbReference>
<name>A0A7I4C1M5_PHYPA</name>
<reference evidence="2 3" key="1">
    <citation type="journal article" date="2008" name="Science">
        <title>The Physcomitrella genome reveals evolutionary insights into the conquest of land by plants.</title>
        <authorList>
            <person name="Rensing S."/>
            <person name="Lang D."/>
            <person name="Zimmer A."/>
            <person name="Terry A."/>
            <person name="Salamov A."/>
            <person name="Shapiro H."/>
            <person name="Nishiyama T."/>
            <person name="Perroud P.-F."/>
            <person name="Lindquist E."/>
            <person name="Kamisugi Y."/>
            <person name="Tanahashi T."/>
            <person name="Sakakibara K."/>
            <person name="Fujita T."/>
            <person name="Oishi K."/>
            <person name="Shin-I T."/>
            <person name="Kuroki Y."/>
            <person name="Toyoda A."/>
            <person name="Suzuki Y."/>
            <person name="Hashimoto A."/>
            <person name="Yamaguchi K."/>
            <person name="Sugano A."/>
            <person name="Kohara Y."/>
            <person name="Fujiyama A."/>
            <person name="Anterola A."/>
            <person name="Aoki S."/>
            <person name="Ashton N."/>
            <person name="Barbazuk W.B."/>
            <person name="Barker E."/>
            <person name="Bennetzen J."/>
            <person name="Bezanilla M."/>
            <person name="Blankenship R."/>
            <person name="Cho S.H."/>
            <person name="Dutcher S."/>
            <person name="Estelle M."/>
            <person name="Fawcett J.A."/>
            <person name="Gundlach H."/>
            <person name="Hanada K."/>
            <person name="Heyl A."/>
            <person name="Hicks K.A."/>
            <person name="Hugh J."/>
            <person name="Lohr M."/>
            <person name="Mayer K."/>
            <person name="Melkozernov A."/>
            <person name="Murata T."/>
            <person name="Nelson D."/>
            <person name="Pils B."/>
            <person name="Prigge M."/>
            <person name="Reiss B."/>
            <person name="Renner T."/>
            <person name="Rombauts S."/>
            <person name="Rushton P."/>
            <person name="Sanderfoot A."/>
            <person name="Schween G."/>
            <person name="Shiu S.-H."/>
            <person name="Stueber K."/>
            <person name="Theodoulou F.L."/>
            <person name="Tu H."/>
            <person name="Van de Peer Y."/>
            <person name="Verrier P.J."/>
            <person name="Waters E."/>
            <person name="Wood A."/>
            <person name="Yang L."/>
            <person name="Cove D."/>
            <person name="Cuming A."/>
            <person name="Hasebe M."/>
            <person name="Lucas S."/>
            <person name="Mishler D.B."/>
            <person name="Reski R."/>
            <person name="Grigoriev I."/>
            <person name="Quatrano R.S."/>
            <person name="Boore J.L."/>
        </authorList>
    </citation>
    <scope>NUCLEOTIDE SEQUENCE [LARGE SCALE GENOMIC DNA]</scope>
    <source>
        <strain evidence="2 3">cv. Gransden 2004</strain>
    </source>
</reference>
<dbReference type="AlphaFoldDB" id="A0A7I4C1M5"/>
<feature type="region of interest" description="Disordered" evidence="1">
    <location>
        <begin position="30"/>
        <end position="58"/>
    </location>
</feature>
<gene>
    <name evidence="2" type="primary">LOC112273416</name>
</gene>
<feature type="compositionally biased region" description="Low complexity" evidence="1">
    <location>
        <begin position="40"/>
        <end position="50"/>
    </location>
</feature>
<accession>A0A7I4C1M5</accession>
<evidence type="ECO:0000313" key="3">
    <source>
        <dbReference type="Proteomes" id="UP000006727"/>
    </source>
</evidence>
<proteinExistence type="predicted"/>
<reference evidence="2 3" key="2">
    <citation type="journal article" date="2018" name="Plant J.">
        <title>The Physcomitrella patens chromosome-scale assembly reveals moss genome structure and evolution.</title>
        <authorList>
            <person name="Lang D."/>
            <person name="Ullrich K.K."/>
            <person name="Murat F."/>
            <person name="Fuchs J."/>
            <person name="Jenkins J."/>
            <person name="Haas F.B."/>
            <person name="Piednoel M."/>
            <person name="Gundlach H."/>
            <person name="Van Bel M."/>
            <person name="Meyberg R."/>
            <person name="Vives C."/>
            <person name="Morata J."/>
            <person name="Symeonidi A."/>
            <person name="Hiss M."/>
            <person name="Muchero W."/>
            <person name="Kamisugi Y."/>
            <person name="Saleh O."/>
            <person name="Blanc G."/>
            <person name="Decker E.L."/>
            <person name="van Gessel N."/>
            <person name="Grimwood J."/>
            <person name="Hayes R.D."/>
            <person name="Graham S.W."/>
            <person name="Gunter L.E."/>
            <person name="McDaniel S.F."/>
            <person name="Hoernstein S.N.W."/>
            <person name="Larsson A."/>
            <person name="Li F.W."/>
            <person name="Perroud P.F."/>
            <person name="Phillips J."/>
            <person name="Ranjan P."/>
            <person name="Rokshar D.S."/>
            <person name="Rothfels C.J."/>
            <person name="Schneider L."/>
            <person name="Shu S."/>
            <person name="Stevenson D.W."/>
            <person name="Thummler F."/>
            <person name="Tillich M."/>
            <person name="Villarreal Aguilar J.C."/>
            <person name="Widiez T."/>
            <person name="Wong G.K."/>
            <person name="Wymore A."/>
            <person name="Zhang Y."/>
            <person name="Zimmer A.D."/>
            <person name="Quatrano R.S."/>
            <person name="Mayer K.F.X."/>
            <person name="Goodstein D."/>
            <person name="Casacuberta J.M."/>
            <person name="Vandepoele K."/>
            <person name="Reski R."/>
            <person name="Cuming A.C."/>
            <person name="Tuskan G.A."/>
            <person name="Maumus F."/>
            <person name="Salse J."/>
            <person name="Schmutz J."/>
            <person name="Rensing S.A."/>
        </authorList>
    </citation>
    <scope>NUCLEOTIDE SEQUENCE [LARGE SCALE GENOMIC DNA]</scope>
    <source>
        <strain evidence="2 3">cv. Gransden 2004</strain>
    </source>
</reference>
<dbReference type="RefSeq" id="XP_024357923.1">
    <property type="nucleotide sequence ID" value="XM_024502155.2"/>
</dbReference>
<dbReference type="FunCoup" id="A0A7I4C1M5">
    <property type="interactions" value="199"/>
</dbReference>
<dbReference type="OrthoDB" id="1929591at2759"/>
<dbReference type="Gramene" id="Pp3c20_1340V3.3">
    <property type="protein sequence ID" value="Pp3c20_1340V3.3"/>
    <property type="gene ID" value="Pp3c20_1340"/>
</dbReference>
<protein>
    <submittedName>
        <fullName evidence="2">Uncharacterized protein</fullName>
    </submittedName>
</protein>
<dbReference type="Gramene" id="Pp3c20_1340V3.5">
    <property type="protein sequence ID" value="Pp3c20_1340V3.5"/>
    <property type="gene ID" value="Pp3c20_1340"/>
</dbReference>
<evidence type="ECO:0000313" key="2">
    <source>
        <dbReference type="EnsemblPlants" id="Pp3c20_1340V3.5"/>
    </source>
</evidence>
<organism evidence="2 3">
    <name type="scientific">Physcomitrium patens</name>
    <name type="common">Spreading-leaved earth moss</name>
    <name type="synonym">Physcomitrella patens</name>
    <dbReference type="NCBI Taxonomy" id="3218"/>
    <lineage>
        <taxon>Eukaryota</taxon>
        <taxon>Viridiplantae</taxon>
        <taxon>Streptophyta</taxon>
        <taxon>Embryophyta</taxon>
        <taxon>Bryophyta</taxon>
        <taxon>Bryophytina</taxon>
        <taxon>Bryopsida</taxon>
        <taxon>Funariidae</taxon>
        <taxon>Funariales</taxon>
        <taxon>Funariaceae</taxon>
        <taxon>Physcomitrium</taxon>
    </lineage>
</organism>
<dbReference type="EnsemblPlants" id="Pp3c20_1340V3.3">
    <property type="protein sequence ID" value="Pp3c20_1340V3.3"/>
    <property type="gene ID" value="Pp3c20_1340"/>
</dbReference>
<keyword evidence="3" id="KW-1185">Reference proteome</keyword>
<evidence type="ECO:0000256" key="1">
    <source>
        <dbReference type="SAM" id="MobiDB-lite"/>
    </source>
</evidence>
<sequence length="174" mass="18706">MASVGRAMGRSFLSTTRSALRSCKANGAEAVGGSMKMGKSSPCSPSSSSAPSPPASSFCQTRRPALHFFRLPGEMAVLQSLLPLHSANASSRLVAQLSTTAGAFFQDFQSTLSRLSRPWLQCPCSWPFLVKTSIFVKIRIQSMKKKCSGFHAANLENLINSISKDGEEKKKSSN</sequence>